<gene>
    <name evidence="3" type="ORF">ACKI1S_43850</name>
</gene>
<evidence type="ECO:0000259" key="2">
    <source>
        <dbReference type="Pfam" id="PF09076"/>
    </source>
</evidence>
<keyword evidence="4" id="KW-1185">Reference proteome</keyword>
<feature type="signal peptide" evidence="1">
    <location>
        <begin position="1"/>
        <end position="28"/>
    </location>
</feature>
<dbReference type="Pfam" id="PF09076">
    <property type="entry name" value="Crystall_2"/>
    <property type="match status" value="1"/>
</dbReference>
<organism evidence="3 4">
    <name type="scientific">Streptomyces galilaeus</name>
    <dbReference type="NCBI Taxonomy" id="33899"/>
    <lineage>
        <taxon>Bacteria</taxon>
        <taxon>Bacillati</taxon>
        <taxon>Actinomycetota</taxon>
        <taxon>Actinomycetes</taxon>
        <taxon>Kitasatosporales</taxon>
        <taxon>Streptomycetaceae</taxon>
        <taxon>Streptomyces</taxon>
    </lineage>
</organism>
<evidence type="ECO:0000313" key="4">
    <source>
        <dbReference type="Proteomes" id="UP001631993"/>
    </source>
</evidence>
<dbReference type="InterPro" id="IPR015791">
    <property type="entry name" value="Antimic/Inh_G_crystallin-like"/>
</dbReference>
<proteinExistence type="predicted"/>
<evidence type="ECO:0000313" key="3">
    <source>
        <dbReference type="EMBL" id="MFM9653022.1"/>
    </source>
</evidence>
<dbReference type="Proteomes" id="UP001631993">
    <property type="component" value="Unassembled WGS sequence"/>
</dbReference>
<keyword evidence="1" id="KW-0732">Signal</keyword>
<feature type="domain" description="Streptomyces killer toxin-like beta/gamma crystallin" evidence="2">
    <location>
        <begin position="44"/>
        <end position="78"/>
    </location>
</feature>
<feature type="chain" id="PRO_5047032390" evidence="1">
    <location>
        <begin position="29"/>
        <end position="109"/>
    </location>
</feature>
<dbReference type="EMBL" id="JBJVNE010000037">
    <property type="protein sequence ID" value="MFM9653022.1"/>
    <property type="molecule type" value="Genomic_DNA"/>
</dbReference>
<accession>A0ABW9IYQ0</accession>
<dbReference type="InterPro" id="IPR015161">
    <property type="entry name" value="Sklp_toxin_b/g_crystallin"/>
</dbReference>
<comment type="caution">
    <text evidence="3">The sequence shown here is derived from an EMBL/GenBank/DDBJ whole genome shotgun (WGS) entry which is preliminary data.</text>
</comment>
<sequence length="109" mass="11744">MKRFISRIGLVVAAGAMTALVPALPAAATNQTGCGDRTDFVKVWYNGGKTVCYANAGVIAPQLPNVYRITSGNNNIEVLLGDHVKTMSKWSSIVDVEGLSWTLHILQIR</sequence>
<protein>
    <submittedName>
        <fullName evidence="3">Beta/gamma crystallin domain-containing protein</fullName>
    </submittedName>
</protein>
<evidence type="ECO:0000256" key="1">
    <source>
        <dbReference type="SAM" id="SignalP"/>
    </source>
</evidence>
<dbReference type="RefSeq" id="WP_369276828.1">
    <property type="nucleotide sequence ID" value="NZ_JBJVMW010000038.1"/>
</dbReference>
<reference evidence="3 4" key="1">
    <citation type="submission" date="2024-12" db="EMBL/GenBank/DDBJ databases">
        <title>Forecasting of Potato common scab and diversities of Pathogenic streptomyces spp. in china.</title>
        <authorList>
            <person name="Handique U."/>
            <person name="Wu J."/>
        </authorList>
    </citation>
    <scope>NUCLEOTIDE SEQUENCE [LARGE SCALE GENOMIC DNA]</scope>
    <source>
        <strain evidence="3 4">ZRIMU1585</strain>
    </source>
</reference>
<dbReference type="Gene3D" id="2.60.20.30">
    <property type="match status" value="1"/>
</dbReference>
<name>A0ABW9IYQ0_STRGJ</name>